<dbReference type="InterPro" id="IPR036915">
    <property type="entry name" value="Cyclin-like_sf"/>
</dbReference>
<proteinExistence type="predicted"/>
<accession>A0A4P1RIL8</accession>
<feature type="domain" description="Cyclin N-terminal" evidence="6">
    <location>
        <begin position="498"/>
        <end position="612"/>
    </location>
</feature>
<sequence length="819" mass="94328">MESQWNPVPTDDEIKTYRETETDYMPTKKHYKDPINLNLRKLAVTEIAKEDIFEGFYTREIKAMEFWFREKGERLKQPVTPFCFVNYYYPAFRNIKRCCIDEIIIQAQGEEDFIGYKPSDIAFSSFLAATRIANPLIAIGSVKLPDGLNRCDEELYHLYHKKGIRVEISMSEAPPSLIATVEIPKEQPKEAATSKIETKIEEATPSLIATVEILKGQPEEVATSEIEEVTTSEIEEVATSEFEEVIRSLIATVEISKEQPKEVATSEIEEIIPSLIANVKIPKELPEQDTLSTIEEEVATSEMEEVIRSLLATEEISKEQPKEVATSEIEEVIPSLIENVEIPKEQPEQVTTSEIEEVVPSLIANVEILEEQPQEVSTCEIEEVVPSLIANVEIPEEELEEVATSESETESAKQRRVKGKAVAEIVEEKSPYDPLRYCPKRLMNFKLLWLMDDPNESSMACVLPETPVTEPVRDKNSCCCFGNMESEWNRVTSEKEIKRYLESEIDYLPTKNYYHDPYNLNIRKLAVSVISKYWRVLEVDAFVPYLAMTYFDNFASQSHDPFLDIDEVRLIAITCLFLAAKMRNFSWRVFLKHVYDDFKPEAIVAMAKEVQKIISYFIRPVTPFCFLEFYYPNFKIFGEFKRRTINWIIIQAQGENDFVDCKYSDIAFSSFLTATRILYPRIDLCLIDKPDSLTRCDDKLIDLCKRNGIVIENVGYRTAPTSSVPRPIIREKPEEIEPAKTEIELVQRRPGKEVAEASESDRKRKDKGKAVMVEPEKKKEEKKDKSSDDPLKHCPDYLMDFLLLWPRDDPLVVKKQIQD</sequence>
<dbReference type="GO" id="GO:0051301">
    <property type="term" value="P:cell division"/>
    <property type="evidence" value="ECO:0007669"/>
    <property type="project" value="UniProtKB-KW"/>
</dbReference>
<evidence type="ECO:0000256" key="1">
    <source>
        <dbReference type="ARBA" id="ARBA00011177"/>
    </source>
</evidence>
<gene>
    <name evidence="7" type="ORF">TanjilG_26870</name>
</gene>
<keyword evidence="2" id="KW-0132">Cell division</keyword>
<reference evidence="7 8" key="1">
    <citation type="journal article" date="2017" name="Plant Biotechnol. J.">
        <title>A comprehensive draft genome sequence for lupin (Lupinus angustifolius), an emerging health food: insights into plant-microbe interactions and legume evolution.</title>
        <authorList>
            <person name="Hane J.K."/>
            <person name="Ming Y."/>
            <person name="Kamphuis L.G."/>
            <person name="Nelson M.N."/>
            <person name="Garg G."/>
            <person name="Atkins C.A."/>
            <person name="Bayer P.E."/>
            <person name="Bravo A."/>
            <person name="Bringans S."/>
            <person name="Cannon S."/>
            <person name="Edwards D."/>
            <person name="Foley R."/>
            <person name="Gao L.L."/>
            <person name="Harrison M.J."/>
            <person name="Huang W."/>
            <person name="Hurgobin B."/>
            <person name="Li S."/>
            <person name="Liu C.W."/>
            <person name="McGrath A."/>
            <person name="Morahan G."/>
            <person name="Murray J."/>
            <person name="Weller J."/>
            <person name="Jian J."/>
            <person name="Singh K.B."/>
        </authorList>
    </citation>
    <scope>NUCLEOTIDE SEQUENCE [LARGE SCALE GENOMIC DNA]</scope>
    <source>
        <strain evidence="8">cv. Tanjil</strain>
        <tissue evidence="7">Whole plant</tissue>
    </source>
</reference>
<dbReference type="EMBL" id="CM007365">
    <property type="protein sequence ID" value="OIW11504.1"/>
    <property type="molecule type" value="Genomic_DNA"/>
</dbReference>
<dbReference type="SUPFAM" id="SSF47954">
    <property type="entry name" value="Cyclin-like"/>
    <property type="match status" value="1"/>
</dbReference>
<dbReference type="InterPro" id="IPR006671">
    <property type="entry name" value="Cyclin_N"/>
</dbReference>
<name>A0A4P1RIL8_LUPAN</name>
<dbReference type="Gene3D" id="1.10.472.10">
    <property type="entry name" value="Cyclin-like"/>
    <property type="match status" value="2"/>
</dbReference>
<feature type="region of interest" description="Disordered" evidence="5">
    <location>
        <begin position="747"/>
        <end position="792"/>
    </location>
</feature>
<keyword evidence="8" id="KW-1185">Reference proteome</keyword>
<dbReference type="STRING" id="3871.A0A4P1RIL8"/>
<dbReference type="PANTHER" id="PTHR10177">
    <property type="entry name" value="CYCLINS"/>
    <property type="match status" value="1"/>
</dbReference>
<comment type="subunit">
    <text evidence="1">Interacts with the CDC2 protein kinase to form a serine/threonine kinase holoenzyme complex also known as maturation promoting factor (MPF). The cyclin subunit imparts substrate specificity to the complex.</text>
</comment>
<evidence type="ECO:0000256" key="5">
    <source>
        <dbReference type="SAM" id="MobiDB-lite"/>
    </source>
</evidence>
<feature type="compositionally biased region" description="Basic and acidic residues" evidence="5">
    <location>
        <begin position="747"/>
        <end position="763"/>
    </location>
</feature>
<feature type="compositionally biased region" description="Basic and acidic residues" evidence="5">
    <location>
        <begin position="774"/>
        <end position="792"/>
    </location>
</feature>
<dbReference type="InterPro" id="IPR039361">
    <property type="entry name" value="Cyclin"/>
</dbReference>
<evidence type="ECO:0000256" key="4">
    <source>
        <dbReference type="ARBA" id="ARBA00032263"/>
    </source>
</evidence>
<evidence type="ECO:0000256" key="3">
    <source>
        <dbReference type="ARBA" id="ARBA00023306"/>
    </source>
</evidence>
<evidence type="ECO:0000313" key="8">
    <source>
        <dbReference type="Proteomes" id="UP000188354"/>
    </source>
</evidence>
<protein>
    <recommendedName>
        <fullName evidence="4">B-like cyclin</fullName>
    </recommendedName>
</protein>
<keyword evidence="3" id="KW-0131">Cell cycle</keyword>
<evidence type="ECO:0000256" key="2">
    <source>
        <dbReference type="ARBA" id="ARBA00022618"/>
    </source>
</evidence>
<organism evidence="7 8">
    <name type="scientific">Lupinus angustifolius</name>
    <name type="common">Narrow-leaved blue lupine</name>
    <dbReference type="NCBI Taxonomy" id="3871"/>
    <lineage>
        <taxon>Eukaryota</taxon>
        <taxon>Viridiplantae</taxon>
        <taxon>Streptophyta</taxon>
        <taxon>Embryophyta</taxon>
        <taxon>Tracheophyta</taxon>
        <taxon>Spermatophyta</taxon>
        <taxon>Magnoliopsida</taxon>
        <taxon>eudicotyledons</taxon>
        <taxon>Gunneridae</taxon>
        <taxon>Pentapetalae</taxon>
        <taxon>rosids</taxon>
        <taxon>fabids</taxon>
        <taxon>Fabales</taxon>
        <taxon>Fabaceae</taxon>
        <taxon>Papilionoideae</taxon>
        <taxon>50 kb inversion clade</taxon>
        <taxon>genistoids sensu lato</taxon>
        <taxon>core genistoids</taxon>
        <taxon>Genisteae</taxon>
        <taxon>Lupinus</taxon>
    </lineage>
</organism>
<dbReference type="AlphaFoldDB" id="A0A4P1RIL8"/>
<evidence type="ECO:0000259" key="6">
    <source>
        <dbReference type="Pfam" id="PF00134"/>
    </source>
</evidence>
<dbReference type="Gramene" id="OIW11504">
    <property type="protein sequence ID" value="OIW11504"/>
    <property type="gene ID" value="TanjilG_26870"/>
</dbReference>
<dbReference type="Proteomes" id="UP000188354">
    <property type="component" value="Chromosome LG05"/>
</dbReference>
<evidence type="ECO:0000313" key="7">
    <source>
        <dbReference type="EMBL" id="OIW11504.1"/>
    </source>
</evidence>
<dbReference type="Pfam" id="PF00134">
    <property type="entry name" value="Cyclin_N"/>
    <property type="match status" value="1"/>
</dbReference>